<feature type="compositionally biased region" description="Polar residues" evidence="1">
    <location>
        <begin position="386"/>
        <end position="413"/>
    </location>
</feature>
<dbReference type="InterPro" id="IPR056125">
    <property type="entry name" value="DUF7708"/>
</dbReference>
<proteinExistence type="predicted"/>
<feature type="compositionally biased region" description="Polar residues" evidence="1">
    <location>
        <begin position="426"/>
        <end position="445"/>
    </location>
</feature>
<reference evidence="3 4" key="1">
    <citation type="submission" date="2019-03" db="EMBL/GenBank/DDBJ databases">
        <title>The genome sequence of a newly discovered highly antifungal drug resistant Aspergillus species, Aspergillus tanneri NIH 1004.</title>
        <authorList>
            <person name="Mounaud S."/>
            <person name="Singh I."/>
            <person name="Joardar V."/>
            <person name="Pakala S."/>
            <person name="Pakala S."/>
            <person name="Venepally P."/>
            <person name="Hoover J."/>
            <person name="Nierman W."/>
            <person name="Chung J."/>
            <person name="Losada L."/>
        </authorList>
    </citation>
    <scope>NUCLEOTIDE SEQUENCE [LARGE SCALE GENOMIC DNA]</scope>
    <source>
        <strain evidence="3 4">NIH1004</strain>
    </source>
</reference>
<dbReference type="VEuPathDB" id="FungiDB:EYZ11_002897"/>
<organism evidence="3 4">
    <name type="scientific">Aspergillus tanneri</name>
    <dbReference type="NCBI Taxonomy" id="1220188"/>
    <lineage>
        <taxon>Eukaryota</taxon>
        <taxon>Fungi</taxon>
        <taxon>Dikarya</taxon>
        <taxon>Ascomycota</taxon>
        <taxon>Pezizomycotina</taxon>
        <taxon>Eurotiomycetes</taxon>
        <taxon>Eurotiomycetidae</taxon>
        <taxon>Eurotiales</taxon>
        <taxon>Aspergillaceae</taxon>
        <taxon>Aspergillus</taxon>
        <taxon>Aspergillus subgen. Circumdati</taxon>
    </lineage>
</organism>
<feature type="domain" description="DUF7708" evidence="2">
    <location>
        <begin position="56"/>
        <end position="188"/>
    </location>
</feature>
<keyword evidence="4" id="KW-1185">Reference proteome</keyword>
<dbReference type="STRING" id="1220188.A0A4S3JRS5"/>
<dbReference type="EMBL" id="SOSA01000069">
    <property type="protein sequence ID" value="THC97607.1"/>
    <property type="molecule type" value="Genomic_DNA"/>
</dbReference>
<comment type="caution">
    <text evidence="3">The sequence shown here is derived from an EMBL/GenBank/DDBJ whole genome shotgun (WGS) entry which is preliminary data.</text>
</comment>
<evidence type="ECO:0000256" key="1">
    <source>
        <dbReference type="SAM" id="MobiDB-lite"/>
    </source>
</evidence>
<sequence>MASQDALRDALQAFNDASGIQTCVPATATEVFKITEEANTKLQGSSPNPVKFSKKLYSCLESISRFTSICDNFIQSDPTITSLIWGCLKFLLQGAIQFTNYLEKLGDMFQEFGPFFPVVSGYESVFETSDIVRGAVIFLYADIVRFCARAVEVLKNNPRTLILSTLFKPFERDYLQILSSYRAHRDELLAAAFLAVQQNAKQERSLADAARVAAEKDRQAARKERKAAEKEREKAERAKEELRIEIERHEKERLEASSERVAANEATDSEDKLRSRKRPRYDGFASLQSSQSNSSMTDPAPELPSPNEPLQIPRASPEAEKTRRNEILRAWNFLNNTRSKQGVFYHLGPPPSWPVESGGGLQESSSNMKDPVLEKYTDQDMKTDNHASTTIHNGNGHTSQETGTQNNPSSTMEFDNDATDAGIFGESQNSDTLSVASSEFASQEQGIEGTTGPASSGPDNNGNTACPQGQDPVAHPSLNQSSSSRNRKAAYIAARADSYDAWASMSLVSAGNNHTEEEIEL</sequence>
<dbReference type="Pfam" id="PF24809">
    <property type="entry name" value="DUF7708"/>
    <property type="match status" value="1"/>
</dbReference>
<name>A0A4S3JRS5_9EURO</name>
<feature type="compositionally biased region" description="Low complexity" evidence="1">
    <location>
        <begin position="286"/>
        <end position="295"/>
    </location>
</feature>
<feature type="region of interest" description="Disordered" evidence="1">
    <location>
        <begin position="253"/>
        <end position="323"/>
    </location>
</feature>
<dbReference type="AlphaFoldDB" id="A0A4S3JRS5"/>
<feature type="region of interest" description="Disordered" evidence="1">
    <location>
        <begin position="217"/>
        <end position="239"/>
    </location>
</feature>
<feature type="region of interest" description="Disordered" evidence="1">
    <location>
        <begin position="384"/>
        <end position="489"/>
    </location>
</feature>
<feature type="compositionally biased region" description="Polar residues" evidence="1">
    <location>
        <begin position="452"/>
        <end position="467"/>
    </location>
</feature>
<protein>
    <recommendedName>
        <fullName evidence="2">DUF7708 domain-containing protein</fullName>
    </recommendedName>
</protein>
<dbReference type="Proteomes" id="UP000308092">
    <property type="component" value="Unassembled WGS sequence"/>
</dbReference>
<evidence type="ECO:0000313" key="4">
    <source>
        <dbReference type="Proteomes" id="UP000308092"/>
    </source>
</evidence>
<accession>A0A4S3JRS5</accession>
<evidence type="ECO:0000313" key="3">
    <source>
        <dbReference type="EMBL" id="THC97607.1"/>
    </source>
</evidence>
<gene>
    <name evidence="3" type="ORF">EYZ11_002897</name>
</gene>
<evidence type="ECO:0000259" key="2">
    <source>
        <dbReference type="Pfam" id="PF24809"/>
    </source>
</evidence>